<dbReference type="InterPro" id="IPR002577">
    <property type="entry name" value="HTH_HxlR"/>
</dbReference>
<dbReference type="PANTHER" id="PTHR33204">
    <property type="entry name" value="TRANSCRIPTIONAL REGULATOR, MARR FAMILY"/>
    <property type="match status" value="1"/>
</dbReference>
<dbReference type="Pfam" id="PF01638">
    <property type="entry name" value="HxlR"/>
    <property type="match status" value="1"/>
</dbReference>
<dbReference type="EMBL" id="CP031306">
    <property type="protein sequence ID" value="QCC56568.1"/>
    <property type="molecule type" value="Genomic_DNA"/>
</dbReference>
<dbReference type="KEGG" id="nbg:DV706_18910"/>
<dbReference type="RefSeq" id="WP_006067068.1">
    <property type="nucleotide sequence ID" value="NZ_CP031306.1"/>
</dbReference>
<dbReference type="InterPro" id="IPR036390">
    <property type="entry name" value="WH_DNA-bd_sf"/>
</dbReference>
<dbReference type="InterPro" id="IPR036388">
    <property type="entry name" value="WH-like_DNA-bd_sf"/>
</dbReference>
<keyword evidence="1" id="KW-0805">Transcription regulation</keyword>
<keyword evidence="2" id="KW-0238">DNA-binding</keyword>
<name>A0A4D6HTY1_9EURY</name>
<accession>A0A4D6HTY1</accession>
<evidence type="ECO:0000313" key="5">
    <source>
        <dbReference type="EMBL" id="QCC56568.1"/>
    </source>
</evidence>
<reference evidence="5 6" key="1">
    <citation type="journal article" date="2019" name="Nat. Commun.">
        <title>A new type of DNA phosphorothioation-based antiviral system in archaea.</title>
        <authorList>
            <person name="Xiong L."/>
            <person name="Liu S."/>
            <person name="Chen S."/>
            <person name="Xiao Y."/>
            <person name="Zhu B."/>
            <person name="Gao Y."/>
            <person name="Zhang Y."/>
            <person name="Chen B."/>
            <person name="Luo J."/>
            <person name="Deng Z."/>
            <person name="Chen X."/>
            <person name="Wang L."/>
            <person name="Chen S."/>
        </authorList>
    </citation>
    <scope>NUCLEOTIDE SEQUENCE [LARGE SCALE GENOMIC DNA]</scope>
    <source>
        <strain evidence="5 6">JCM 10635</strain>
        <plasmid evidence="5 6">unnamed1</plasmid>
    </source>
</reference>
<gene>
    <name evidence="5" type="ORF">DV706_18910</name>
</gene>
<dbReference type="GO" id="GO:0003677">
    <property type="term" value="F:DNA binding"/>
    <property type="evidence" value="ECO:0007669"/>
    <property type="project" value="UniProtKB-KW"/>
</dbReference>
<keyword evidence="5" id="KW-0614">Plasmid</keyword>
<geneLocation type="plasmid" evidence="5">
    <name>unnamed1</name>
</geneLocation>
<dbReference type="PANTHER" id="PTHR33204:SF18">
    <property type="entry name" value="TRANSCRIPTIONAL REGULATORY PROTEIN"/>
    <property type="match status" value="1"/>
</dbReference>
<dbReference type="Proteomes" id="UP000296822">
    <property type="component" value="Plasmid unnamed1"/>
</dbReference>
<dbReference type="SUPFAM" id="SSF46785">
    <property type="entry name" value="Winged helix' DNA-binding domain"/>
    <property type="match status" value="1"/>
</dbReference>
<dbReference type="PROSITE" id="PS51118">
    <property type="entry name" value="HTH_HXLR"/>
    <property type="match status" value="1"/>
</dbReference>
<evidence type="ECO:0000259" key="4">
    <source>
        <dbReference type="PROSITE" id="PS51118"/>
    </source>
</evidence>
<organism evidence="5 6">
    <name type="scientific">Natronorubrum bangense</name>
    <dbReference type="NCBI Taxonomy" id="61858"/>
    <lineage>
        <taxon>Archaea</taxon>
        <taxon>Methanobacteriati</taxon>
        <taxon>Methanobacteriota</taxon>
        <taxon>Stenosarchaea group</taxon>
        <taxon>Halobacteria</taxon>
        <taxon>Halobacteriales</taxon>
        <taxon>Natrialbaceae</taxon>
        <taxon>Natronorubrum</taxon>
    </lineage>
</organism>
<evidence type="ECO:0000256" key="3">
    <source>
        <dbReference type="ARBA" id="ARBA00023163"/>
    </source>
</evidence>
<evidence type="ECO:0000313" key="6">
    <source>
        <dbReference type="Proteomes" id="UP000296822"/>
    </source>
</evidence>
<evidence type="ECO:0000256" key="2">
    <source>
        <dbReference type="ARBA" id="ARBA00023125"/>
    </source>
</evidence>
<sequence length="264" mass="29568">MDRRTVLVPPSDRPSLEALELLSNKWEPAIILTLLHHEPLRFSELESGLPDISANMLTTALASLTESGLVQRQPISNTPPQVEYELTASGRQLEPVFSTLSTWGKDHLETPTPTAVVADCDDRLTELYGEWLAENFDVEPVNTTAGLRESLLDAPELVVFDIDLWDGSMYEFETHCPTTTRRVLLVGGRPELSLAAWRCDDVLRKPIRKAELIARAETQLDCIGQSETERDRAGIEAKLSILESIYPKSQLETQDVTARLYDQL</sequence>
<dbReference type="Gene3D" id="1.10.10.10">
    <property type="entry name" value="Winged helix-like DNA-binding domain superfamily/Winged helix DNA-binding domain"/>
    <property type="match status" value="1"/>
</dbReference>
<dbReference type="AlphaFoldDB" id="A0A4D6HTY1"/>
<feature type="domain" description="HTH hxlR-type" evidence="4">
    <location>
        <begin position="13"/>
        <end position="112"/>
    </location>
</feature>
<evidence type="ECO:0000256" key="1">
    <source>
        <dbReference type="ARBA" id="ARBA00023015"/>
    </source>
</evidence>
<keyword evidence="3" id="KW-0804">Transcription</keyword>
<dbReference type="GeneID" id="39853351"/>
<protein>
    <submittedName>
        <fullName evidence="5">HoxA-like transcriptional regulator</fullName>
    </submittedName>
</protein>
<proteinExistence type="predicted"/>